<sequence>MFFVPLVVCARDTRTYLYKKRVVIYNPRNEQRDTISSYFYLKRDKQRLYLSEGSVSAKLLGASANYIGELSINAKQELIWSYQKQNIIIHSRSDSITTDYDGITQYLFVKGTVYYSGIDTVINGHLCAKFIRHFSGNAGRDIPGYETEEYFDTKEQIFVFVRIIYRKPYRELIVELVNWKQQ</sequence>
<proteinExistence type="predicted"/>
<dbReference type="Proteomes" id="UP001501410">
    <property type="component" value="Unassembled WGS sequence"/>
</dbReference>
<gene>
    <name evidence="1" type="ORF">GCM10023092_16030</name>
</gene>
<evidence type="ECO:0000313" key="2">
    <source>
        <dbReference type="Proteomes" id="UP001501410"/>
    </source>
</evidence>
<keyword evidence="2" id="KW-1185">Reference proteome</keyword>
<comment type="caution">
    <text evidence="1">The sequence shown here is derived from an EMBL/GenBank/DDBJ whole genome shotgun (WGS) entry which is preliminary data.</text>
</comment>
<dbReference type="EMBL" id="BAABEZ010000022">
    <property type="protein sequence ID" value="GAA4454263.1"/>
    <property type="molecule type" value="Genomic_DNA"/>
</dbReference>
<reference evidence="2" key="1">
    <citation type="journal article" date="2019" name="Int. J. Syst. Evol. Microbiol.">
        <title>The Global Catalogue of Microorganisms (GCM) 10K type strain sequencing project: providing services to taxonomists for standard genome sequencing and annotation.</title>
        <authorList>
            <consortium name="The Broad Institute Genomics Platform"/>
            <consortium name="The Broad Institute Genome Sequencing Center for Infectious Disease"/>
            <person name="Wu L."/>
            <person name="Ma J."/>
        </authorList>
    </citation>
    <scope>NUCLEOTIDE SEQUENCE [LARGE SCALE GENOMIC DNA]</scope>
    <source>
        <strain evidence="2">JCM 31921</strain>
    </source>
</reference>
<name>A0ABP8MTR2_9BACT</name>
<evidence type="ECO:0000313" key="1">
    <source>
        <dbReference type="EMBL" id="GAA4454263.1"/>
    </source>
</evidence>
<protein>
    <submittedName>
        <fullName evidence="1">Uncharacterized protein</fullName>
    </submittedName>
</protein>
<accession>A0ABP8MTR2</accession>
<organism evidence="1 2">
    <name type="scientific">Rurimicrobium arvi</name>
    <dbReference type="NCBI Taxonomy" id="2049916"/>
    <lineage>
        <taxon>Bacteria</taxon>
        <taxon>Pseudomonadati</taxon>
        <taxon>Bacteroidota</taxon>
        <taxon>Chitinophagia</taxon>
        <taxon>Chitinophagales</taxon>
        <taxon>Chitinophagaceae</taxon>
        <taxon>Rurimicrobium</taxon>
    </lineage>
</organism>